<protein>
    <submittedName>
        <fullName evidence="2">40S ribosomal protein S7</fullName>
    </submittedName>
</protein>
<dbReference type="Proteomes" id="UP000025227">
    <property type="component" value="Unplaced"/>
</dbReference>
<name>A0A7I4Z302_HAECO</name>
<reference evidence="2" key="1">
    <citation type="submission" date="2020-12" db="UniProtKB">
        <authorList>
            <consortium name="WormBaseParasite"/>
        </authorList>
    </citation>
    <scope>IDENTIFICATION</scope>
    <source>
        <strain evidence="2">MHco3</strain>
    </source>
</reference>
<evidence type="ECO:0000313" key="1">
    <source>
        <dbReference type="Proteomes" id="UP000025227"/>
    </source>
</evidence>
<organism evidence="1 2">
    <name type="scientific">Haemonchus contortus</name>
    <name type="common">Barber pole worm</name>
    <dbReference type="NCBI Taxonomy" id="6289"/>
    <lineage>
        <taxon>Eukaryota</taxon>
        <taxon>Metazoa</taxon>
        <taxon>Ecdysozoa</taxon>
        <taxon>Nematoda</taxon>
        <taxon>Chromadorea</taxon>
        <taxon>Rhabditida</taxon>
        <taxon>Rhabditina</taxon>
        <taxon>Rhabditomorpha</taxon>
        <taxon>Strongyloidea</taxon>
        <taxon>Trichostrongylidae</taxon>
        <taxon>Haemonchus</taxon>
    </lineage>
</organism>
<proteinExistence type="predicted"/>
<sequence length="201" mass="22598">MAAVTRVLTALCPDSKIEKDLEDLEIGLQLLPTRKIAYRSQQVKFFVICAFLEIKKHIRLISVPKFVKDTKDVASHDLVKRVSTVWNGVKTRRSAKKKKKNGGTVLQSFAVQVCYGRNRFIWSTLSLSRRLQGPESSLELLICGLPDQAPKRASPVATAPGNLNTKDPNRETKLLRFHQRCRPTRFGEQQGTNETALEVVG</sequence>
<keyword evidence="1" id="KW-1185">Reference proteome</keyword>
<accession>A0A7I4Z302</accession>
<dbReference type="WBParaSite" id="HCON_00175890-00001">
    <property type="protein sequence ID" value="HCON_00175890-00001"/>
    <property type="gene ID" value="HCON_00175890"/>
</dbReference>
<dbReference type="AlphaFoldDB" id="A0A7I4Z302"/>
<evidence type="ECO:0000313" key="2">
    <source>
        <dbReference type="WBParaSite" id="HCON_00175890-00001"/>
    </source>
</evidence>